<accession>A0A2P2J042</accession>
<dbReference type="AlphaFoldDB" id="A0A2P2J042"/>
<evidence type="ECO:0000313" key="1">
    <source>
        <dbReference type="EMBL" id="MBW86848.1"/>
    </source>
</evidence>
<dbReference type="EMBL" id="GGEC01006365">
    <property type="protein sequence ID" value="MBW86848.1"/>
    <property type="molecule type" value="Transcribed_RNA"/>
</dbReference>
<reference evidence="1" key="1">
    <citation type="submission" date="2018-02" db="EMBL/GenBank/DDBJ databases">
        <title>Rhizophora mucronata_Transcriptome.</title>
        <authorList>
            <person name="Meera S.P."/>
            <person name="Sreeshan A."/>
            <person name="Augustine A."/>
        </authorList>
    </citation>
    <scope>NUCLEOTIDE SEQUENCE</scope>
    <source>
        <tissue evidence="1">Leaf</tissue>
    </source>
</reference>
<sequence length="28" mass="3169">MQIASKCRKHSCTMHLGIPCNGHWTCPQ</sequence>
<protein>
    <submittedName>
        <fullName evidence="1">Uncharacterized protein</fullName>
    </submittedName>
</protein>
<proteinExistence type="predicted"/>
<name>A0A2P2J042_RHIMU</name>
<organism evidence="1">
    <name type="scientific">Rhizophora mucronata</name>
    <name type="common">Asiatic mangrove</name>
    <dbReference type="NCBI Taxonomy" id="61149"/>
    <lineage>
        <taxon>Eukaryota</taxon>
        <taxon>Viridiplantae</taxon>
        <taxon>Streptophyta</taxon>
        <taxon>Embryophyta</taxon>
        <taxon>Tracheophyta</taxon>
        <taxon>Spermatophyta</taxon>
        <taxon>Magnoliopsida</taxon>
        <taxon>eudicotyledons</taxon>
        <taxon>Gunneridae</taxon>
        <taxon>Pentapetalae</taxon>
        <taxon>rosids</taxon>
        <taxon>fabids</taxon>
        <taxon>Malpighiales</taxon>
        <taxon>Rhizophoraceae</taxon>
        <taxon>Rhizophora</taxon>
    </lineage>
</organism>